<evidence type="ECO:0000313" key="2">
    <source>
        <dbReference type="Proteomes" id="UP001285921"/>
    </source>
</evidence>
<name>A0ABQ6NJE9_9BACL</name>
<protein>
    <submittedName>
        <fullName evidence="1">Uncharacterized protein</fullName>
    </submittedName>
</protein>
<gene>
    <name evidence="1" type="ORF">PghCCS26_23490</name>
</gene>
<accession>A0ABQ6NJE9</accession>
<dbReference type="EMBL" id="BTCL01000006">
    <property type="protein sequence ID" value="GMK45221.1"/>
    <property type="molecule type" value="Genomic_DNA"/>
</dbReference>
<reference evidence="1 2" key="1">
    <citation type="submission" date="2023-05" db="EMBL/GenBank/DDBJ databases">
        <title>Draft genome of Paenibacillus sp. CCS26.</title>
        <authorList>
            <person name="Akita H."/>
            <person name="Shinto Y."/>
            <person name="Kimura Z."/>
        </authorList>
    </citation>
    <scope>NUCLEOTIDE SEQUENCE [LARGE SCALE GENOMIC DNA]</scope>
    <source>
        <strain evidence="1 2">CCS26</strain>
    </source>
</reference>
<comment type="caution">
    <text evidence="1">The sequence shown here is derived from an EMBL/GenBank/DDBJ whole genome shotgun (WGS) entry which is preliminary data.</text>
</comment>
<organism evidence="1 2">
    <name type="scientific">Paenibacillus glycanilyticus</name>
    <dbReference type="NCBI Taxonomy" id="126569"/>
    <lineage>
        <taxon>Bacteria</taxon>
        <taxon>Bacillati</taxon>
        <taxon>Bacillota</taxon>
        <taxon>Bacilli</taxon>
        <taxon>Bacillales</taxon>
        <taxon>Paenibacillaceae</taxon>
        <taxon>Paenibacillus</taxon>
    </lineage>
</organism>
<keyword evidence="2" id="KW-1185">Reference proteome</keyword>
<evidence type="ECO:0000313" key="1">
    <source>
        <dbReference type="EMBL" id="GMK45221.1"/>
    </source>
</evidence>
<proteinExistence type="predicted"/>
<dbReference type="Proteomes" id="UP001285921">
    <property type="component" value="Unassembled WGS sequence"/>
</dbReference>
<sequence length="53" mass="6175">MEGDGEANYAHYALHQLYILPGQFVQLPREEKAFIMASIDIRIKKEKEAARKR</sequence>